<dbReference type="Proteomes" id="UP000069940">
    <property type="component" value="Unassembled WGS sequence"/>
</dbReference>
<evidence type="ECO:0000256" key="3">
    <source>
        <dbReference type="SAM" id="SignalP"/>
    </source>
</evidence>
<evidence type="ECO:0000313" key="4">
    <source>
        <dbReference type="EnsemblMetazoa" id="AALFPA23_010853.P15287"/>
    </source>
</evidence>
<dbReference type="Pfam" id="PF00379">
    <property type="entry name" value="Chitin_bind_4"/>
    <property type="match status" value="1"/>
</dbReference>
<keyword evidence="3" id="KW-0732">Signal</keyword>
<organism evidence="4 5">
    <name type="scientific">Aedes albopictus</name>
    <name type="common">Asian tiger mosquito</name>
    <name type="synonym">Stegomyia albopicta</name>
    <dbReference type="NCBI Taxonomy" id="7160"/>
    <lineage>
        <taxon>Eukaryota</taxon>
        <taxon>Metazoa</taxon>
        <taxon>Ecdysozoa</taxon>
        <taxon>Arthropoda</taxon>
        <taxon>Hexapoda</taxon>
        <taxon>Insecta</taxon>
        <taxon>Pterygota</taxon>
        <taxon>Neoptera</taxon>
        <taxon>Endopterygota</taxon>
        <taxon>Diptera</taxon>
        <taxon>Nematocera</taxon>
        <taxon>Culicoidea</taxon>
        <taxon>Culicidae</taxon>
        <taxon>Culicinae</taxon>
        <taxon>Aedini</taxon>
        <taxon>Aedes</taxon>
        <taxon>Stegomyia</taxon>
    </lineage>
</organism>
<evidence type="ECO:0000256" key="1">
    <source>
        <dbReference type="PROSITE-ProRule" id="PRU00497"/>
    </source>
</evidence>
<evidence type="ECO:0000313" key="5">
    <source>
        <dbReference type="Proteomes" id="UP000069940"/>
    </source>
</evidence>
<feature type="compositionally biased region" description="Pro residues" evidence="2">
    <location>
        <begin position="294"/>
        <end position="314"/>
    </location>
</feature>
<name>A0ABM1YNZ3_AEDAL</name>
<sequence>MIGFKLLVAVCVLGVALAQQDYQQEYRPAPLRIGTNAAEPKPTPIPILKQINRHNEDGSYTYGYEGADGSFKIETKLATGEVKGKYGYVDEAGKVKVVEYGANKYGFQPSGEGITVPPPTLVDETTGKDALLDYEDNVPAPRPQKIRPSKPRAQELPQHRPQPQPQPQFYDYEEEQHQPQPQPQHHQQPLLQTQAHFQPQPQQQPRYIPQPQQPQVQYVQNSHFGPGALAAGPAPQRAHIPNAVPIDVVYSPKQRPARPEPDYDTRPQTFPNASPAPEPKIRYSAPAFAAAAPAPLPKSNPAPQPVFAPQPRPAPAVYQPRPAQGRSTSVLDQLAKDYALPQGGAAPLHDISFGYY</sequence>
<keyword evidence="1" id="KW-0193">Cuticle</keyword>
<dbReference type="RefSeq" id="XP_029717666.1">
    <property type="nucleotide sequence ID" value="XM_029861806.2"/>
</dbReference>
<dbReference type="InterPro" id="IPR050468">
    <property type="entry name" value="Cuticle_Struct_Prot"/>
</dbReference>
<dbReference type="PANTHER" id="PTHR10380">
    <property type="entry name" value="CUTICLE PROTEIN"/>
    <property type="match status" value="1"/>
</dbReference>
<feature type="chain" id="PRO_5045274185" description="Cuticular protein 97eb" evidence="3">
    <location>
        <begin position="19"/>
        <end position="356"/>
    </location>
</feature>
<reference evidence="4" key="2">
    <citation type="submission" date="2025-05" db="UniProtKB">
        <authorList>
            <consortium name="EnsemblMetazoa"/>
        </authorList>
    </citation>
    <scope>IDENTIFICATION</scope>
    <source>
        <strain evidence="4">Foshan</strain>
    </source>
</reference>
<dbReference type="InterPro" id="IPR000618">
    <property type="entry name" value="Insect_cuticle"/>
</dbReference>
<evidence type="ECO:0000256" key="2">
    <source>
        <dbReference type="SAM" id="MobiDB-lite"/>
    </source>
</evidence>
<feature type="region of interest" description="Disordered" evidence="2">
    <location>
        <begin position="249"/>
        <end position="329"/>
    </location>
</feature>
<dbReference type="PRINTS" id="PR01217">
    <property type="entry name" value="PRICHEXTENSN"/>
</dbReference>
<feature type="signal peptide" evidence="3">
    <location>
        <begin position="1"/>
        <end position="18"/>
    </location>
</feature>
<reference evidence="5" key="1">
    <citation type="journal article" date="2015" name="Proc. Natl. Acad. Sci. U.S.A.">
        <title>Genome sequence of the Asian Tiger mosquito, Aedes albopictus, reveals insights into its biology, genetics, and evolution.</title>
        <authorList>
            <person name="Chen X.G."/>
            <person name="Jiang X."/>
            <person name="Gu J."/>
            <person name="Xu M."/>
            <person name="Wu Y."/>
            <person name="Deng Y."/>
            <person name="Zhang C."/>
            <person name="Bonizzoni M."/>
            <person name="Dermauw W."/>
            <person name="Vontas J."/>
            <person name="Armbruster P."/>
            <person name="Huang X."/>
            <person name="Yang Y."/>
            <person name="Zhang H."/>
            <person name="He W."/>
            <person name="Peng H."/>
            <person name="Liu Y."/>
            <person name="Wu K."/>
            <person name="Chen J."/>
            <person name="Lirakis M."/>
            <person name="Topalis P."/>
            <person name="Van Leeuwen T."/>
            <person name="Hall A.B."/>
            <person name="Jiang X."/>
            <person name="Thorpe C."/>
            <person name="Mueller R.L."/>
            <person name="Sun C."/>
            <person name="Waterhouse R.M."/>
            <person name="Yan G."/>
            <person name="Tu Z.J."/>
            <person name="Fang X."/>
            <person name="James A.A."/>
        </authorList>
    </citation>
    <scope>NUCLEOTIDE SEQUENCE [LARGE SCALE GENOMIC DNA]</scope>
    <source>
        <strain evidence="5">Foshan</strain>
    </source>
</reference>
<keyword evidence="5" id="KW-1185">Reference proteome</keyword>
<proteinExistence type="predicted"/>
<dbReference type="GeneID" id="115260662"/>
<feature type="region of interest" description="Disordered" evidence="2">
    <location>
        <begin position="197"/>
        <end position="216"/>
    </location>
</feature>
<dbReference type="EnsemblMetazoa" id="AALFPA23_010853.R15287">
    <property type="protein sequence ID" value="AALFPA23_010853.P15287"/>
    <property type="gene ID" value="AALFPA23_010853"/>
</dbReference>
<dbReference type="PANTHER" id="PTHR10380:SF234">
    <property type="entry name" value="CUTICULAR PROTEIN 97EA, ISOFORM A"/>
    <property type="match status" value="1"/>
</dbReference>
<dbReference type="PROSITE" id="PS51155">
    <property type="entry name" value="CHIT_BIND_RR_2"/>
    <property type="match status" value="1"/>
</dbReference>
<accession>A0ABM1YNZ3</accession>
<evidence type="ECO:0008006" key="6">
    <source>
        <dbReference type="Google" id="ProtNLM"/>
    </source>
</evidence>
<feature type="region of interest" description="Disordered" evidence="2">
    <location>
        <begin position="134"/>
        <end position="168"/>
    </location>
</feature>
<protein>
    <recommendedName>
        <fullName evidence="6">Cuticular protein 97eb</fullName>
    </recommendedName>
</protein>